<dbReference type="OrthoDB" id="8883651at2"/>
<organism evidence="1 2">
    <name type="scientific">Inhella inkyongensis</name>
    <dbReference type="NCBI Taxonomy" id="392593"/>
    <lineage>
        <taxon>Bacteria</taxon>
        <taxon>Pseudomonadati</taxon>
        <taxon>Pseudomonadota</taxon>
        <taxon>Betaproteobacteria</taxon>
        <taxon>Burkholderiales</taxon>
        <taxon>Sphaerotilaceae</taxon>
        <taxon>Inhella</taxon>
    </lineage>
</organism>
<accession>A0A840S3Q1</accession>
<evidence type="ECO:0000313" key="1">
    <source>
        <dbReference type="EMBL" id="MBB5205877.1"/>
    </source>
</evidence>
<name>A0A840S3Q1_9BURK</name>
<reference evidence="1 2" key="1">
    <citation type="submission" date="2020-08" db="EMBL/GenBank/DDBJ databases">
        <title>Genomic Encyclopedia of Type Strains, Phase IV (KMG-IV): sequencing the most valuable type-strain genomes for metagenomic binning, comparative biology and taxonomic classification.</title>
        <authorList>
            <person name="Goeker M."/>
        </authorList>
    </citation>
    <scope>NUCLEOTIDE SEQUENCE [LARGE SCALE GENOMIC DNA]</scope>
    <source>
        <strain evidence="1 2">DSM 23958</strain>
    </source>
</reference>
<dbReference type="EMBL" id="JACHHO010000006">
    <property type="protein sequence ID" value="MBB5205877.1"/>
    <property type="molecule type" value="Genomic_DNA"/>
</dbReference>
<sequence length="322" mass="36161">MPHPATSRRFLLMGLGLACAPALWARRRDDGDLQIVQALYGTQDRHADVTDRLRELARQDYRFRLSNEALGVDPDPGRLKTLRIYARGRDGQERVLEYREGSTLDGSLFTGWGRGNWGEGDGRGRGGWDRGDDGQYLILEARYGTADRNVDVTARLRDLAAQDYRFRMGNDSFGVDPHPGRRKTLRIYAEDRQGQQRVLEFAEGSVVDGTQFRGWNSGHWGQGGWRGGWSGDQGSMGPRRPDGRGGLQILEARYGQGRREVNITARLQSRVYGGRLDVEVNNELAGVDPARGRPKALSLRYRLGNGQVEQIEVREGERLVLP</sequence>
<dbReference type="Proteomes" id="UP000554837">
    <property type="component" value="Unassembled WGS sequence"/>
</dbReference>
<evidence type="ECO:0000313" key="2">
    <source>
        <dbReference type="Proteomes" id="UP000554837"/>
    </source>
</evidence>
<comment type="caution">
    <text evidence="1">The sequence shown here is derived from an EMBL/GenBank/DDBJ whole genome shotgun (WGS) entry which is preliminary data.</text>
</comment>
<keyword evidence="2" id="KW-1185">Reference proteome</keyword>
<dbReference type="AlphaFoldDB" id="A0A840S3Q1"/>
<protein>
    <submittedName>
        <fullName evidence="1">Uncharacterized protein</fullName>
    </submittedName>
</protein>
<gene>
    <name evidence="1" type="ORF">HNQ51_003208</name>
</gene>
<proteinExistence type="predicted"/>
<dbReference type="RefSeq" id="WP_138856117.1">
    <property type="nucleotide sequence ID" value="NZ_CP040709.1"/>
</dbReference>